<dbReference type="OrthoDB" id="9892329at2"/>
<dbReference type="EMBL" id="CP007243">
    <property type="protein sequence ID" value="AIA31898.1"/>
    <property type="molecule type" value="Genomic_DNA"/>
</dbReference>
<evidence type="ECO:0000313" key="2">
    <source>
        <dbReference type="Proteomes" id="UP000027059"/>
    </source>
</evidence>
<organism evidence="1 2">
    <name type="scientific">Leptospirillum ferriphilum YSK</name>
    <dbReference type="NCBI Taxonomy" id="1441628"/>
    <lineage>
        <taxon>Bacteria</taxon>
        <taxon>Pseudomonadati</taxon>
        <taxon>Nitrospirota</taxon>
        <taxon>Nitrospiria</taxon>
        <taxon>Nitrospirales</taxon>
        <taxon>Nitrospiraceae</taxon>
        <taxon>Leptospirillum</taxon>
    </lineage>
</organism>
<accession>A0A059XYB8</accession>
<dbReference type="KEGG" id="lfp:Y981_09790"/>
<evidence type="ECO:0008006" key="3">
    <source>
        <dbReference type="Google" id="ProtNLM"/>
    </source>
</evidence>
<reference evidence="2" key="1">
    <citation type="submission" date="2014-02" db="EMBL/GenBank/DDBJ databases">
        <title>Complete genome sequence and comparative genomic analysis of the nitrogen-fixing bacterium Leptospirillum ferriphilum YSK.</title>
        <authorList>
            <person name="Guo X."/>
            <person name="Yin H."/>
            <person name="Liang Y."/>
            <person name="Hu Q."/>
            <person name="Ma L."/>
            <person name="Xiao Y."/>
            <person name="Zhang X."/>
            <person name="Qiu G."/>
            <person name="Liu X."/>
        </authorList>
    </citation>
    <scope>NUCLEOTIDE SEQUENCE [LARGE SCALE GENOMIC DNA]</scope>
    <source>
        <strain evidence="2">YSK</strain>
    </source>
</reference>
<reference evidence="1 2" key="2">
    <citation type="journal article" date="2015" name="Biomed. Res. Int.">
        <title>Effects of Arsenite Resistance on the Growth and Functional Gene Expression of Leptospirillum ferriphilum and Acidithiobacillus thiooxidans in Pure Culture and Coculture.</title>
        <authorList>
            <person name="Jiang H."/>
            <person name="Liang Y."/>
            <person name="Yin H."/>
            <person name="Xiao Y."/>
            <person name="Guo X."/>
            <person name="Xu Y."/>
            <person name="Hu Q."/>
            <person name="Liu H."/>
            <person name="Liu X."/>
        </authorList>
    </citation>
    <scope>NUCLEOTIDE SEQUENCE [LARGE SCALE GENOMIC DNA]</scope>
    <source>
        <strain evidence="1 2">YSK</strain>
    </source>
</reference>
<dbReference type="HOGENOM" id="CLU_2494102_0_0_0"/>
<gene>
    <name evidence="1" type="ORF">Y981_09790</name>
</gene>
<name>A0A059XYB8_9BACT</name>
<proteinExistence type="predicted"/>
<dbReference type="RefSeq" id="WP_038505858.1">
    <property type="nucleotide sequence ID" value="NZ_CP007243.1"/>
</dbReference>
<evidence type="ECO:0000313" key="1">
    <source>
        <dbReference type="EMBL" id="AIA31898.1"/>
    </source>
</evidence>
<dbReference type="Proteomes" id="UP000027059">
    <property type="component" value="Chromosome"/>
</dbReference>
<sequence>MMIIRLFLLILFIPILALVLRRIGKTFQVRPIPSEPLKTVRDPICQTFLDPSSPLVLSETEENSNGRVYFCSVQCQSKYHLLHEKPS</sequence>
<protein>
    <recommendedName>
        <fullName evidence="3">TRASH domain-containing protein</fullName>
    </recommendedName>
</protein>
<keyword evidence="2" id="KW-1185">Reference proteome</keyword>
<dbReference type="AlphaFoldDB" id="A0A059XYB8"/>